<dbReference type="GO" id="GO:0016787">
    <property type="term" value="F:hydrolase activity"/>
    <property type="evidence" value="ECO:0007669"/>
    <property type="project" value="UniProtKB-KW"/>
</dbReference>
<evidence type="ECO:0000256" key="6">
    <source>
        <dbReference type="ARBA" id="ARBA00022801"/>
    </source>
</evidence>
<dbReference type="Pfam" id="PF00293">
    <property type="entry name" value="NUDIX"/>
    <property type="match status" value="1"/>
</dbReference>
<dbReference type="InterPro" id="IPR015797">
    <property type="entry name" value="NUDIX_hydrolase-like_dom_sf"/>
</dbReference>
<evidence type="ECO:0000256" key="9">
    <source>
        <dbReference type="ARBA" id="ARBA00023679"/>
    </source>
</evidence>
<dbReference type="NCBIfam" id="NF001299">
    <property type="entry name" value="PRK00241.1"/>
    <property type="match status" value="1"/>
</dbReference>
<name>A0ABX6ILK3_9ACTN</name>
<feature type="domain" description="Nudix hydrolase" evidence="10">
    <location>
        <begin position="186"/>
        <end position="312"/>
    </location>
</feature>
<evidence type="ECO:0000256" key="8">
    <source>
        <dbReference type="ARBA" id="ARBA00023027"/>
    </source>
</evidence>
<gene>
    <name evidence="11" type="primary">nudC</name>
    <name evidence="11" type="ORF">GII31_16315</name>
</gene>
<comment type="cofactor">
    <cofactor evidence="1">
        <name>Mg(2+)</name>
        <dbReference type="ChEBI" id="CHEBI:18420"/>
    </cofactor>
</comment>
<keyword evidence="12" id="KW-1185">Reference proteome</keyword>
<sequence>MTESRRQALRFTLTQPPLLSRATFHRADELRDDPAALLSGWPSARVLLVDSTGRYPVTGDGTLHWVDAQTLGPEPGPDAVFLGVSDAVSAGVSDAQDASGHLWARRVDHVDGPTADPRRGAELLGADEAGLLVTALGILNWHATARFSPVDGVPIVAARGGWVRRPALGGPNLAGHNKATAADEFPRTDPAIITVVHDGADRVLLGRQAVWPDGWYSTLAGFVEPGESLEQCVIREVHEEVGITVRDPRYLGSQPWPFPRSLMLGFEALGDPDEPLRFLDGEIGDAIWFHRDEVREALAAGGGWSRADGARISPVAPASPLAPASPVAPLAPAPAGAGAPRLRLPGSISIARAMIEAWADPQAGR</sequence>
<evidence type="ECO:0000313" key="11">
    <source>
        <dbReference type="EMBL" id="QHN36200.1"/>
    </source>
</evidence>
<dbReference type="CDD" id="cd03429">
    <property type="entry name" value="NUDIX_NADH_pyrophosphatase_Nudt13"/>
    <property type="match status" value="1"/>
</dbReference>
<dbReference type="InterPro" id="IPR049734">
    <property type="entry name" value="NudC-like_C"/>
</dbReference>
<evidence type="ECO:0000256" key="5">
    <source>
        <dbReference type="ARBA" id="ARBA00022723"/>
    </source>
</evidence>
<comment type="catalytic activity">
    <reaction evidence="9">
        <text>a 5'-end NAD(+)-phospho-ribonucleoside in mRNA + H2O = a 5'-end phospho-adenosine-phospho-ribonucleoside in mRNA + beta-nicotinamide D-ribonucleotide + 2 H(+)</text>
        <dbReference type="Rhea" id="RHEA:60876"/>
        <dbReference type="Rhea" id="RHEA-COMP:15698"/>
        <dbReference type="Rhea" id="RHEA-COMP:15719"/>
        <dbReference type="ChEBI" id="CHEBI:14649"/>
        <dbReference type="ChEBI" id="CHEBI:15377"/>
        <dbReference type="ChEBI" id="CHEBI:15378"/>
        <dbReference type="ChEBI" id="CHEBI:144029"/>
        <dbReference type="ChEBI" id="CHEBI:144051"/>
    </reaction>
    <physiologicalReaction direction="left-to-right" evidence="9">
        <dbReference type="Rhea" id="RHEA:60877"/>
    </physiologicalReaction>
</comment>
<reference evidence="11" key="1">
    <citation type="journal article" date="2021" name="Nat. Microbiol.">
        <title>Cocultivation of an ultrasmall environmental parasitic bacterium with lytic ability against bacteria associated with wastewater foams.</title>
        <authorList>
            <person name="Batinovic S."/>
            <person name="Rose J.J.A."/>
            <person name="Ratcliffe J."/>
            <person name="Seviour R.J."/>
            <person name="Petrovski S."/>
        </authorList>
    </citation>
    <scope>NUCLEOTIDE SEQUENCE</scope>
    <source>
        <strain evidence="11">CON9</strain>
    </source>
</reference>
<dbReference type="PANTHER" id="PTHR42904">
    <property type="entry name" value="NUDIX HYDROLASE, NUDC SUBFAMILY"/>
    <property type="match status" value="1"/>
</dbReference>
<dbReference type="InterPro" id="IPR050241">
    <property type="entry name" value="NAD-cap_RNA_hydrolase_NudC"/>
</dbReference>
<dbReference type="EC" id="3.6.1.22" evidence="4"/>
<accession>A0ABX6ILK3</accession>
<dbReference type="PROSITE" id="PS51462">
    <property type="entry name" value="NUDIX"/>
    <property type="match status" value="1"/>
</dbReference>
<dbReference type="PROSITE" id="PS00893">
    <property type="entry name" value="NUDIX_BOX"/>
    <property type="match status" value="1"/>
</dbReference>
<evidence type="ECO:0000256" key="7">
    <source>
        <dbReference type="ARBA" id="ARBA00022842"/>
    </source>
</evidence>
<keyword evidence="5" id="KW-0479">Metal-binding</keyword>
<dbReference type="Gene3D" id="3.90.79.10">
    <property type="entry name" value="Nucleoside Triphosphate Pyrophosphohydrolase"/>
    <property type="match status" value="1"/>
</dbReference>
<dbReference type="Proteomes" id="UP001059836">
    <property type="component" value="Chromosome"/>
</dbReference>
<evidence type="ECO:0000256" key="4">
    <source>
        <dbReference type="ARBA" id="ARBA00012381"/>
    </source>
</evidence>
<dbReference type="InterPro" id="IPR020084">
    <property type="entry name" value="NUDIX_hydrolase_CS"/>
</dbReference>
<keyword evidence="8" id="KW-0520">NAD</keyword>
<evidence type="ECO:0000259" key="10">
    <source>
        <dbReference type="PROSITE" id="PS51462"/>
    </source>
</evidence>
<protein>
    <recommendedName>
        <fullName evidence="4">NAD(+) diphosphatase</fullName>
        <ecNumber evidence="4">3.6.1.22</ecNumber>
    </recommendedName>
</protein>
<evidence type="ECO:0000256" key="2">
    <source>
        <dbReference type="ARBA" id="ARBA00001947"/>
    </source>
</evidence>
<keyword evidence="6 11" id="KW-0378">Hydrolase</keyword>
<dbReference type="PANTHER" id="PTHR42904:SF6">
    <property type="entry name" value="NAD-CAPPED RNA HYDROLASE NUDT12"/>
    <property type="match status" value="1"/>
</dbReference>
<comment type="similarity">
    <text evidence="3">Belongs to the Nudix hydrolase family. NudC subfamily.</text>
</comment>
<comment type="cofactor">
    <cofactor evidence="2">
        <name>Zn(2+)</name>
        <dbReference type="ChEBI" id="CHEBI:29105"/>
    </cofactor>
</comment>
<keyword evidence="7" id="KW-0460">Magnesium</keyword>
<dbReference type="EMBL" id="CP045809">
    <property type="protein sequence ID" value="QHN36200.1"/>
    <property type="molecule type" value="Genomic_DNA"/>
</dbReference>
<dbReference type="RefSeq" id="WP_213244463.1">
    <property type="nucleotide sequence ID" value="NZ_CP045806.1"/>
</dbReference>
<evidence type="ECO:0000313" key="12">
    <source>
        <dbReference type="Proteomes" id="UP001059836"/>
    </source>
</evidence>
<organism evidence="11 12">
    <name type="scientific">Gordonia pseudamarae</name>
    <dbReference type="NCBI Taxonomy" id="2831662"/>
    <lineage>
        <taxon>Bacteria</taxon>
        <taxon>Bacillati</taxon>
        <taxon>Actinomycetota</taxon>
        <taxon>Actinomycetes</taxon>
        <taxon>Mycobacteriales</taxon>
        <taxon>Gordoniaceae</taxon>
        <taxon>Gordonia</taxon>
    </lineage>
</organism>
<dbReference type="Gene3D" id="3.90.79.20">
    <property type="match status" value="1"/>
</dbReference>
<dbReference type="InterPro" id="IPR000086">
    <property type="entry name" value="NUDIX_hydrolase_dom"/>
</dbReference>
<evidence type="ECO:0000256" key="1">
    <source>
        <dbReference type="ARBA" id="ARBA00001946"/>
    </source>
</evidence>
<proteinExistence type="inferred from homology"/>
<evidence type="ECO:0000256" key="3">
    <source>
        <dbReference type="ARBA" id="ARBA00009595"/>
    </source>
</evidence>
<dbReference type="SUPFAM" id="SSF55811">
    <property type="entry name" value="Nudix"/>
    <property type="match status" value="1"/>
</dbReference>